<evidence type="ECO:0000313" key="1">
    <source>
        <dbReference type="EMBL" id="GCA62595.1"/>
    </source>
</evidence>
<dbReference type="Proteomes" id="UP000265618">
    <property type="component" value="Unassembled WGS sequence"/>
</dbReference>
<evidence type="ECO:0000313" key="2">
    <source>
        <dbReference type="Proteomes" id="UP000265618"/>
    </source>
</evidence>
<proteinExistence type="predicted"/>
<gene>
    <name evidence="1" type="ORF">KIPB_004507</name>
</gene>
<dbReference type="AlphaFoldDB" id="A0A391NLA2"/>
<keyword evidence="2" id="KW-1185">Reference proteome</keyword>
<organism evidence="1 2">
    <name type="scientific">Kipferlia bialata</name>
    <dbReference type="NCBI Taxonomy" id="797122"/>
    <lineage>
        <taxon>Eukaryota</taxon>
        <taxon>Metamonada</taxon>
        <taxon>Carpediemonas-like organisms</taxon>
        <taxon>Kipferlia</taxon>
    </lineage>
</organism>
<sequence>MKSKLNKNALDLTNYIYKDYDKQFGDKYYYKTKYSLADDADYHLYRTLNDVSLVVDGENILVLNDNKTLLSLMYKDSIITNTDMMSYNYGSELHILIQLLSTDNVTSTVLILKLDLDPDTGKYVQKANMQEIEEAYAQVKMLRLACDKPGYLYNYTSGCIECYEIQEEVLKGVANGKGSYNWATITDVQNTVIDFYYNSSKKVCCYLDASNSLYFVNLTHSISTIVTNFYLYNGVTEGRMTINYELSQLLYVKNDIIHKIDLASGTHVYTYDISGFASTLYNVVWNVAKDILLLNIGGGKFLFIDLVKQTHVEKPLASKHIILCQNSTLLNDDCILSADSLMNPIVDCSDSTIMADNVMIRINENTQVSLKDMWLKLNNQTT</sequence>
<accession>A0A391NLA2</accession>
<protein>
    <submittedName>
        <fullName evidence="1">Uncharacterized protein</fullName>
    </submittedName>
</protein>
<reference evidence="1 2" key="1">
    <citation type="journal article" date="2018" name="PLoS ONE">
        <title>The draft genome of Kipferlia bialata reveals reductive genome evolution in fornicate parasites.</title>
        <authorList>
            <person name="Tanifuji G."/>
            <person name="Takabayashi S."/>
            <person name="Kume K."/>
            <person name="Takagi M."/>
            <person name="Nakayama T."/>
            <person name="Kamikawa R."/>
            <person name="Inagaki Y."/>
            <person name="Hashimoto T."/>
        </authorList>
    </citation>
    <scope>NUCLEOTIDE SEQUENCE [LARGE SCALE GENOMIC DNA]</scope>
    <source>
        <strain evidence="1">NY0173</strain>
    </source>
</reference>
<comment type="caution">
    <text evidence="1">The sequence shown here is derived from an EMBL/GenBank/DDBJ whole genome shotgun (WGS) entry which is preliminary data.</text>
</comment>
<dbReference type="EMBL" id="BDIP01000967">
    <property type="protein sequence ID" value="GCA62595.1"/>
    <property type="molecule type" value="Genomic_DNA"/>
</dbReference>
<name>A0A391NLA2_9EUKA</name>